<dbReference type="Pfam" id="PF00436">
    <property type="entry name" value="SSB"/>
    <property type="match status" value="1"/>
</dbReference>
<dbReference type="InterPro" id="IPR012340">
    <property type="entry name" value="NA-bd_OB-fold"/>
</dbReference>
<comment type="caution">
    <text evidence="5">The sequence shown here is derived from an EMBL/GenBank/DDBJ whole genome shotgun (WGS) entry which is preliminary data.</text>
</comment>
<proteinExistence type="inferred from homology"/>
<dbReference type="Gene3D" id="2.40.50.140">
    <property type="entry name" value="Nucleic acid-binding proteins"/>
    <property type="match status" value="1"/>
</dbReference>
<dbReference type="PROSITE" id="PS50935">
    <property type="entry name" value="SSB"/>
    <property type="match status" value="1"/>
</dbReference>
<dbReference type="HAMAP" id="MF_00984">
    <property type="entry name" value="SSB"/>
    <property type="match status" value="1"/>
</dbReference>
<evidence type="ECO:0000256" key="1">
    <source>
        <dbReference type="ARBA" id="ARBA00023125"/>
    </source>
</evidence>
<comment type="subunit">
    <text evidence="2">Homotetramer.</text>
</comment>
<dbReference type="SUPFAM" id="SSF50249">
    <property type="entry name" value="Nucleic acid-binding proteins"/>
    <property type="match status" value="1"/>
</dbReference>
<dbReference type="AlphaFoldDB" id="A0A917PNM8"/>
<dbReference type="PANTHER" id="PTHR10302:SF27">
    <property type="entry name" value="SINGLE-STRANDED DNA-BINDING PROTEIN"/>
    <property type="match status" value="1"/>
</dbReference>
<keyword evidence="6" id="KW-1185">Reference proteome</keyword>
<dbReference type="GO" id="GO:0009295">
    <property type="term" value="C:nucleoid"/>
    <property type="evidence" value="ECO:0007669"/>
    <property type="project" value="TreeGrafter"/>
</dbReference>
<dbReference type="CDD" id="cd04496">
    <property type="entry name" value="SSB_OBF"/>
    <property type="match status" value="1"/>
</dbReference>
<name>A0A917PNM8_9BACI</name>
<dbReference type="GO" id="GO:0006260">
    <property type="term" value="P:DNA replication"/>
    <property type="evidence" value="ECO:0007669"/>
    <property type="project" value="InterPro"/>
</dbReference>
<dbReference type="Proteomes" id="UP000658382">
    <property type="component" value="Unassembled WGS sequence"/>
</dbReference>
<feature type="region of interest" description="Disordered" evidence="4">
    <location>
        <begin position="102"/>
        <end position="143"/>
    </location>
</feature>
<dbReference type="RefSeq" id="WP_188631571.1">
    <property type="nucleotide sequence ID" value="NZ_BMNQ01000004.1"/>
</dbReference>
<evidence type="ECO:0000313" key="5">
    <source>
        <dbReference type="EMBL" id="GGJ86152.1"/>
    </source>
</evidence>
<dbReference type="InterPro" id="IPR011344">
    <property type="entry name" value="ssDNA-bd"/>
</dbReference>
<evidence type="ECO:0000313" key="6">
    <source>
        <dbReference type="Proteomes" id="UP000658382"/>
    </source>
</evidence>
<evidence type="ECO:0000256" key="2">
    <source>
        <dbReference type="HAMAP-Rule" id="MF_00984"/>
    </source>
</evidence>
<dbReference type="EMBL" id="BMNQ01000004">
    <property type="protein sequence ID" value="GGJ86152.1"/>
    <property type="molecule type" value="Genomic_DNA"/>
</dbReference>
<dbReference type="PANTHER" id="PTHR10302">
    <property type="entry name" value="SINGLE-STRANDED DNA-BINDING PROTEIN"/>
    <property type="match status" value="1"/>
</dbReference>
<evidence type="ECO:0000256" key="4">
    <source>
        <dbReference type="SAM" id="MobiDB-lite"/>
    </source>
</evidence>
<reference evidence="5" key="2">
    <citation type="submission" date="2020-09" db="EMBL/GenBank/DDBJ databases">
        <authorList>
            <person name="Sun Q."/>
            <person name="Ohkuma M."/>
        </authorList>
    </citation>
    <scope>NUCLEOTIDE SEQUENCE</scope>
    <source>
        <strain evidence="5">JCM 12580</strain>
    </source>
</reference>
<organism evidence="5 6">
    <name type="scientific">Lentibacillus kapialis</name>
    <dbReference type="NCBI Taxonomy" id="340214"/>
    <lineage>
        <taxon>Bacteria</taxon>
        <taxon>Bacillati</taxon>
        <taxon>Bacillota</taxon>
        <taxon>Bacilli</taxon>
        <taxon>Bacillales</taxon>
        <taxon>Bacillaceae</taxon>
        <taxon>Lentibacillus</taxon>
    </lineage>
</organism>
<reference evidence="5" key="1">
    <citation type="journal article" date="2014" name="Int. J. Syst. Evol. Microbiol.">
        <title>Complete genome sequence of Corynebacterium casei LMG S-19264T (=DSM 44701T), isolated from a smear-ripened cheese.</title>
        <authorList>
            <consortium name="US DOE Joint Genome Institute (JGI-PGF)"/>
            <person name="Walter F."/>
            <person name="Albersmeier A."/>
            <person name="Kalinowski J."/>
            <person name="Ruckert C."/>
        </authorList>
    </citation>
    <scope>NUCLEOTIDE SEQUENCE</scope>
    <source>
        <strain evidence="5">JCM 12580</strain>
    </source>
</reference>
<accession>A0A917PNM8</accession>
<protein>
    <recommendedName>
        <fullName evidence="2 3">Single-stranded DNA-binding protein</fullName>
        <shortName evidence="2">SSB</shortName>
    </recommendedName>
</protein>
<dbReference type="GO" id="GO:0003697">
    <property type="term" value="F:single-stranded DNA binding"/>
    <property type="evidence" value="ECO:0007669"/>
    <property type="project" value="UniProtKB-UniRule"/>
</dbReference>
<dbReference type="InterPro" id="IPR000424">
    <property type="entry name" value="Primosome_PriB/ssb"/>
</dbReference>
<comment type="caution">
    <text evidence="2">Lacks conserved residue(s) required for the propagation of feature annotation.</text>
</comment>
<keyword evidence="1 2" id="KW-0238">DNA-binding</keyword>
<dbReference type="PIRSF" id="PIRSF002070">
    <property type="entry name" value="SSB"/>
    <property type="match status" value="1"/>
</dbReference>
<feature type="compositionally biased region" description="Acidic residues" evidence="4">
    <location>
        <begin position="132"/>
        <end position="143"/>
    </location>
</feature>
<feature type="compositionally biased region" description="Low complexity" evidence="4">
    <location>
        <begin position="106"/>
        <end position="118"/>
    </location>
</feature>
<sequence length="143" mass="15918">MINRTIITGRLVRDPELRYSQNGVAVCNFTVAVNRAFSKDNEADFINCVCFKKTAENLANYQSKGNQIGVDGRLQTRNYENKQGQRVFVTEVLADQVAFLESKGGQNNQSSNQPNNNNAFSRAENPPKSEAEPIDISDEGLPF</sequence>
<dbReference type="NCBIfam" id="TIGR00621">
    <property type="entry name" value="ssb"/>
    <property type="match status" value="1"/>
</dbReference>
<gene>
    <name evidence="5" type="primary">ssbA</name>
    <name evidence="5" type="ORF">GCM10007063_05820</name>
</gene>
<evidence type="ECO:0000256" key="3">
    <source>
        <dbReference type="PIRNR" id="PIRNR002070"/>
    </source>
</evidence>